<dbReference type="EMBL" id="AP023418">
    <property type="protein sequence ID" value="BCK80562.1"/>
    <property type="molecule type" value="Genomic_DNA"/>
</dbReference>
<keyword evidence="1" id="KW-1133">Transmembrane helix</keyword>
<feature type="transmembrane region" description="Helical" evidence="1">
    <location>
        <begin position="121"/>
        <end position="144"/>
    </location>
</feature>
<dbReference type="InterPro" id="IPR021354">
    <property type="entry name" value="DUF2975"/>
</dbReference>
<proteinExistence type="predicted"/>
<name>A0A810Q2W4_9FIRM</name>
<feature type="transmembrane region" description="Helical" evidence="1">
    <location>
        <begin position="12"/>
        <end position="32"/>
    </location>
</feature>
<evidence type="ECO:0000313" key="2">
    <source>
        <dbReference type="EMBL" id="BCK80562.1"/>
    </source>
</evidence>
<keyword evidence="1" id="KW-0472">Membrane</keyword>
<dbReference type="Pfam" id="PF11188">
    <property type="entry name" value="DUF2975"/>
    <property type="match status" value="1"/>
</dbReference>
<reference evidence="2" key="1">
    <citation type="submission" date="2020-09" db="EMBL/GenBank/DDBJ databases">
        <title>New species isolated from human feces.</title>
        <authorList>
            <person name="Kitahara M."/>
            <person name="Shigeno Y."/>
            <person name="Shime M."/>
            <person name="Matsumoto Y."/>
            <person name="Nakamura S."/>
            <person name="Motooka D."/>
            <person name="Fukuoka S."/>
            <person name="Nishikawa H."/>
            <person name="Benno Y."/>
        </authorList>
    </citation>
    <scope>NUCLEOTIDE SEQUENCE</scope>
    <source>
        <strain evidence="2">MM50</strain>
    </source>
</reference>
<keyword evidence="3" id="KW-1185">Reference proteome</keyword>
<keyword evidence="1" id="KW-0812">Transmembrane</keyword>
<accession>A0A810Q2W4</accession>
<dbReference type="AlphaFoldDB" id="A0A810Q2W4"/>
<dbReference type="RefSeq" id="WP_213541493.1">
    <property type="nucleotide sequence ID" value="NZ_AP023418.1"/>
</dbReference>
<evidence type="ECO:0000256" key="1">
    <source>
        <dbReference type="SAM" id="Phobius"/>
    </source>
</evidence>
<organism evidence="2 3">
    <name type="scientific">Vescimonas coprocola</name>
    <dbReference type="NCBI Taxonomy" id="2714355"/>
    <lineage>
        <taxon>Bacteria</taxon>
        <taxon>Bacillati</taxon>
        <taxon>Bacillota</taxon>
        <taxon>Clostridia</taxon>
        <taxon>Eubacteriales</taxon>
        <taxon>Oscillospiraceae</taxon>
        <taxon>Vescimonas</taxon>
    </lineage>
</organism>
<feature type="transmembrane region" description="Helical" evidence="1">
    <location>
        <begin position="93"/>
        <end position="115"/>
    </location>
</feature>
<dbReference type="Proteomes" id="UP000681035">
    <property type="component" value="Chromosome"/>
</dbReference>
<feature type="transmembrane region" description="Helical" evidence="1">
    <location>
        <begin position="52"/>
        <end position="72"/>
    </location>
</feature>
<dbReference type="KEGG" id="vcop:MM50RIKEN_03250"/>
<sequence>MKTKTMTNLLRLVLIAAAALCGVFFFLCLPSYGQEIVQADPEFAWAYWPCLVWAWLFALPIFGAMIPGWRIFGSISAPGGAFTRKNSRDMQRISVLAFADALVFPAGMLTIGIMGAGSAPLTIVITPMVVFCCAAVGVVCYVLSRLIGDAAALREENDMTI</sequence>
<gene>
    <name evidence="2" type="ORF">MM50RIKEN_03250</name>
</gene>
<evidence type="ECO:0008006" key="4">
    <source>
        <dbReference type="Google" id="ProtNLM"/>
    </source>
</evidence>
<protein>
    <recommendedName>
        <fullName evidence="4">DUF2975 domain-containing protein</fullName>
    </recommendedName>
</protein>
<evidence type="ECO:0000313" key="3">
    <source>
        <dbReference type="Proteomes" id="UP000681035"/>
    </source>
</evidence>